<accession>A0A844BGR8</accession>
<dbReference type="Gene3D" id="3.30.70.100">
    <property type="match status" value="2"/>
</dbReference>
<dbReference type="OrthoDB" id="9792392at2"/>
<dbReference type="Pfam" id="PF07237">
    <property type="entry name" value="DUF1428"/>
    <property type="match status" value="2"/>
</dbReference>
<dbReference type="InterPro" id="IPR009874">
    <property type="entry name" value="DUF1428"/>
</dbReference>
<dbReference type="RefSeq" id="WP_153747928.1">
    <property type="nucleotide sequence ID" value="NZ_BAAADI010000049.1"/>
</dbReference>
<dbReference type="InterPro" id="IPR011008">
    <property type="entry name" value="Dimeric_a/b-barrel"/>
</dbReference>
<dbReference type="SUPFAM" id="SSF54909">
    <property type="entry name" value="Dimeric alpha+beta barrel"/>
    <property type="match status" value="2"/>
</dbReference>
<gene>
    <name evidence="1" type="ORF">GH815_06390</name>
</gene>
<comment type="caution">
    <text evidence="1">The sequence shown here is derived from an EMBL/GenBank/DDBJ whole genome shotgun (WGS) entry which is preliminary data.</text>
</comment>
<proteinExistence type="predicted"/>
<reference evidence="1 2" key="1">
    <citation type="submission" date="2019-11" db="EMBL/GenBank/DDBJ databases">
        <title>Draft Whole-Genome sequence of the marine photosynthetic bacterium Rhodovulum strictum DSM 11289.</title>
        <authorList>
            <person name="Kyndt J.A."/>
            <person name="Meyer T.E."/>
        </authorList>
    </citation>
    <scope>NUCLEOTIDE SEQUENCE [LARGE SCALE GENOMIC DNA]</scope>
    <source>
        <strain evidence="1 2">DSM 11289</strain>
    </source>
</reference>
<evidence type="ECO:0000313" key="1">
    <source>
        <dbReference type="EMBL" id="MRH20615.1"/>
    </source>
</evidence>
<sequence length="237" mass="26107">MTCITSFIAAVPTANRDAFIRHAALAAEAFHDHGLASALEGWGEDMQAGDGPSFHGSVLATADETVVFSFYRWPDTATQDAAMRTAMADPRIDPATNPMPFDGKRVIWGHFEPVLELGAPQPGGFFDGFVIPVPRTARAEFEAFGRFCDPIFMEHGAVWIAECWETHVPDGKLTDFRRAVAARPDEAIVFSWVQWPDRAARDAGNARIYADPRFDARTCPFDMTRMIVGGFVPVVQT</sequence>
<evidence type="ECO:0000313" key="2">
    <source>
        <dbReference type="Proteomes" id="UP000466730"/>
    </source>
</evidence>
<dbReference type="Proteomes" id="UP000466730">
    <property type="component" value="Unassembled WGS sequence"/>
</dbReference>
<dbReference type="EMBL" id="WJPO01000007">
    <property type="protein sequence ID" value="MRH20615.1"/>
    <property type="molecule type" value="Genomic_DNA"/>
</dbReference>
<dbReference type="AlphaFoldDB" id="A0A844BGR8"/>
<organism evidence="1 2">
    <name type="scientific">Rhodovulum strictum</name>
    <dbReference type="NCBI Taxonomy" id="58314"/>
    <lineage>
        <taxon>Bacteria</taxon>
        <taxon>Pseudomonadati</taxon>
        <taxon>Pseudomonadota</taxon>
        <taxon>Alphaproteobacteria</taxon>
        <taxon>Rhodobacterales</taxon>
        <taxon>Paracoccaceae</taxon>
        <taxon>Rhodovulum</taxon>
    </lineage>
</organism>
<protein>
    <submittedName>
        <fullName evidence="1">DUF1428 family protein</fullName>
    </submittedName>
</protein>
<keyword evidence="2" id="KW-1185">Reference proteome</keyword>
<name>A0A844BGR8_9RHOB</name>